<dbReference type="EMBL" id="AACDUL010000033">
    <property type="protein sequence ID" value="EAK1510491.1"/>
    <property type="molecule type" value="Genomic_DNA"/>
</dbReference>
<dbReference type="RefSeq" id="WP_002782640.1">
    <property type="nucleotide sequence ID" value="NZ_CAKKKR010000063.1"/>
</dbReference>
<comment type="caution">
    <text evidence="1">The sequence shown here is derived from an EMBL/GenBank/DDBJ whole genome shotgun (WGS) entry which is preliminary data.</text>
</comment>
<gene>
    <name evidence="1" type="ORF">CJD00_09600</name>
</gene>
<protein>
    <submittedName>
        <fullName evidence="1">Uncharacterized protein</fullName>
    </submittedName>
</protein>
<organism evidence="1 2">
    <name type="scientific">Campylobacter coli</name>
    <dbReference type="NCBI Taxonomy" id="195"/>
    <lineage>
        <taxon>Bacteria</taxon>
        <taxon>Pseudomonadati</taxon>
        <taxon>Campylobacterota</taxon>
        <taxon>Epsilonproteobacteria</taxon>
        <taxon>Campylobacterales</taxon>
        <taxon>Campylobacteraceae</taxon>
        <taxon>Campylobacter</taxon>
    </lineage>
</organism>
<reference evidence="1 2" key="1">
    <citation type="submission" date="2018-05" db="EMBL/GenBank/DDBJ databases">
        <authorList>
            <consortium name="GenomeTrakr network: Whole genome sequencing for foodborne pathogen traceback"/>
        </authorList>
    </citation>
    <scope>NUCLEOTIDE SEQUENCE [LARGE SCALE GENOMIC DNA]</scope>
    <source>
        <strain evidence="1 2">NC_C6016</strain>
    </source>
</reference>
<proteinExistence type="predicted"/>
<name>A0A381CJJ6_CAMCO</name>
<sequence>MNDRQALEYLKDELLFIFNVRFKYFDFSMFSLLKDKLRPLLKNTSFEKEIKELLSVLEVHKKSFLENKVFTKKEQKRIILLNACKATYEALKHKLKT</sequence>
<evidence type="ECO:0000313" key="1">
    <source>
        <dbReference type="EMBL" id="EAK1510491.1"/>
    </source>
</evidence>
<dbReference type="Proteomes" id="UP000361993">
    <property type="component" value="Unassembled WGS sequence"/>
</dbReference>
<dbReference type="AlphaFoldDB" id="A0A381CJJ6"/>
<evidence type="ECO:0000313" key="2">
    <source>
        <dbReference type="Proteomes" id="UP000361993"/>
    </source>
</evidence>
<accession>A0A381CJJ6</accession>